<feature type="compositionally biased region" description="Polar residues" evidence="1">
    <location>
        <begin position="1134"/>
        <end position="1146"/>
    </location>
</feature>
<feature type="region of interest" description="Disordered" evidence="1">
    <location>
        <begin position="342"/>
        <end position="370"/>
    </location>
</feature>
<keyword evidence="2" id="KW-0812">Transmembrane</keyword>
<feature type="compositionally biased region" description="Basic and acidic residues" evidence="1">
    <location>
        <begin position="1117"/>
        <end position="1127"/>
    </location>
</feature>
<name>A0A914C4H0_9BILA</name>
<keyword evidence="2" id="KW-1133">Transmembrane helix</keyword>
<proteinExistence type="predicted"/>
<feature type="compositionally biased region" description="Acidic residues" evidence="1">
    <location>
        <begin position="227"/>
        <end position="236"/>
    </location>
</feature>
<evidence type="ECO:0000313" key="4">
    <source>
        <dbReference type="WBParaSite" id="ACRNAN_Path_208.g751.t2"/>
    </source>
</evidence>
<feature type="region of interest" description="Disordered" evidence="1">
    <location>
        <begin position="1099"/>
        <end position="1146"/>
    </location>
</feature>
<organism evidence="3 4">
    <name type="scientific">Acrobeloides nanus</name>
    <dbReference type="NCBI Taxonomy" id="290746"/>
    <lineage>
        <taxon>Eukaryota</taxon>
        <taxon>Metazoa</taxon>
        <taxon>Ecdysozoa</taxon>
        <taxon>Nematoda</taxon>
        <taxon>Chromadorea</taxon>
        <taxon>Rhabditida</taxon>
        <taxon>Tylenchina</taxon>
        <taxon>Cephalobomorpha</taxon>
        <taxon>Cephaloboidea</taxon>
        <taxon>Cephalobidae</taxon>
        <taxon>Acrobeloides</taxon>
    </lineage>
</organism>
<dbReference type="AlphaFoldDB" id="A0A914C4H0"/>
<feature type="compositionally biased region" description="Low complexity" evidence="1">
    <location>
        <begin position="525"/>
        <end position="539"/>
    </location>
</feature>
<dbReference type="WBParaSite" id="ACRNAN_Path_208.g751.t2">
    <property type="protein sequence ID" value="ACRNAN_Path_208.g751.t2"/>
    <property type="gene ID" value="ACRNAN_Path_208.g751"/>
</dbReference>
<accession>A0A914C4H0</accession>
<dbReference type="Proteomes" id="UP000887540">
    <property type="component" value="Unplaced"/>
</dbReference>
<keyword evidence="2" id="KW-0472">Membrane</keyword>
<protein>
    <submittedName>
        <fullName evidence="4">KASH domain-containing protein</fullName>
    </submittedName>
</protein>
<feature type="compositionally biased region" description="Polar residues" evidence="1">
    <location>
        <begin position="587"/>
        <end position="600"/>
    </location>
</feature>
<sequence length="1206" mass="136351">MNEDIVMTDSMIEQKIEEATKSAHEIFVEGCSSLYNDIQNAIDDLESGQEICYGTLEDRLKILMKQAEQLVESVPGMVDIVQLRLVTMNRAMEQLKIKQDNDQHKNETKDQSALAQFRKWLQSTENELDGFKNQISKNGLNHAQLQRLRADHQLLQLQIETEGRTLLTSAKRQLSDKCLSNDEKKNERRRRNLEALEQRWFVIWINSLENLARIDALVKEFKRGDSSESEAETDEEPILKRRKTFSGGESNKNGAEPPKSPIENEHTDVEEEDTIPFEAAEYESIPCTSAASMSKTPDSSQHSPRQLSDVEYENAFGQKVKNRSAMVKESITEELSAFVQSRPVLTPDGEDGWSSNGSGSRQHDVGYSSGENSVHEALNTLGSGENSVHEALNTLGSDMPATYDEDKAEEEDAERRKRIESSPVKLFYKTVPLDEAGITDTETPRPLINGVKWTENLDVPLANEELSDSMIVQADNTLTHCSVQDDYQDVLNMLENQETQFSLNLERLKQGTQWRELKSTTKRVSISSSKNSLRRSLPSENVDKASCDASSEESDELPLAESSTSSFLTAENALTRKRRHRKGNLVGANTPNSIRGFPQSLSNADMDQSIYIYNADMEISEGGSASGNNLMTQSLNLSVKSGNSGRRKLYRRKMHRSASDTMNLSLNLHELFNSPVYSSLCPEMNPPPRGFSPLYTSTLKHEKKEYPPFGRNHLRRTSVDSNSTTSTVHDSGDAHFEWDEYRDLADELMPSTIDADTPNSSCHAPLLASPIVDEDFQKILPEVDDPTGLNSLLSASKSQLLDSRSHLDDKQNLSPEKLNNLGRSAKENIKRLTAIVQANPRHITMDQINEMDQLRKEWKDFLQEIEWDSPPPLDPEHNPTICLPTILKEMKAQLKLLEIHNGSNLTIDEVREVIERRKQVWQSLLAQRDRLRKLSMELDDDDLNEIASPYAKTSTDSEISELLSLVEKSLRSIESSTTELENLRKDFESFHGLRSSLKSLAVKIDSFGDHGNVDYANTIQSEMELCQERMNALETVCNMLMSQLGLLTESTSSSENGHNATFVEPEFLIEFRQFREEFYRLRSRFDKILVAQCQSGSNQSRKRAVRNKTTSTNGDEVLLRRRDSDRQRRARAQNPQNLSGNNQRSLPNRIAGCVRESRFVQLLLGCTLMFALGALLISVLLDDSPPNNWRRQWGPQLDYVRGPPPV</sequence>
<feature type="transmembrane region" description="Helical" evidence="2">
    <location>
        <begin position="1159"/>
        <end position="1181"/>
    </location>
</feature>
<evidence type="ECO:0000256" key="1">
    <source>
        <dbReference type="SAM" id="MobiDB-lite"/>
    </source>
</evidence>
<evidence type="ECO:0000256" key="2">
    <source>
        <dbReference type="SAM" id="Phobius"/>
    </source>
</evidence>
<feature type="region of interest" description="Disordered" evidence="1">
    <location>
        <begin position="705"/>
        <end position="731"/>
    </location>
</feature>
<feature type="compositionally biased region" description="Low complexity" evidence="1">
    <location>
        <begin position="719"/>
        <end position="729"/>
    </location>
</feature>
<evidence type="ECO:0000313" key="3">
    <source>
        <dbReference type="Proteomes" id="UP000887540"/>
    </source>
</evidence>
<keyword evidence="3" id="KW-1185">Reference proteome</keyword>
<feature type="region of interest" description="Disordered" evidence="1">
    <location>
        <begin position="525"/>
        <end position="600"/>
    </location>
</feature>
<feature type="region of interest" description="Disordered" evidence="1">
    <location>
        <begin position="222"/>
        <end position="270"/>
    </location>
</feature>
<feature type="region of interest" description="Disordered" evidence="1">
    <location>
        <begin position="396"/>
        <end position="417"/>
    </location>
</feature>
<reference evidence="4" key="1">
    <citation type="submission" date="2022-11" db="UniProtKB">
        <authorList>
            <consortium name="WormBaseParasite"/>
        </authorList>
    </citation>
    <scope>IDENTIFICATION</scope>
</reference>